<keyword evidence="2" id="KW-1003">Cell membrane</keyword>
<dbReference type="PROSITE" id="PS51421">
    <property type="entry name" value="RAS"/>
    <property type="match status" value="1"/>
</dbReference>
<dbReference type="Pfam" id="PF00071">
    <property type="entry name" value="Ras"/>
    <property type="match status" value="1"/>
</dbReference>
<evidence type="ECO:0000256" key="4">
    <source>
        <dbReference type="ARBA" id="ARBA00022801"/>
    </source>
</evidence>
<dbReference type="OrthoDB" id="5976022at2759"/>
<evidence type="ECO:0000256" key="2">
    <source>
        <dbReference type="ARBA" id="ARBA00022475"/>
    </source>
</evidence>
<evidence type="ECO:0000313" key="8">
    <source>
        <dbReference type="Proteomes" id="UP000772434"/>
    </source>
</evidence>
<dbReference type="FunFam" id="3.40.50.300:FF:001763">
    <property type="entry name" value="Ras family gtpase"/>
    <property type="match status" value="1"/>
</dbReference>
<evidence type="ECO:0000256" key="6">
    <source>
        <dbReference type="ARBA" id="ARBA00023136"/>
    </source>
</evidence>
<keyword evidence="5" id="KW-0342">GTP-binding</keyword>
<sequence>MIGYKVVVLGAGGVGKSALTVRFIQDIFLENYDPTIEEAYRRTISVDGELTSLEVLDTAGAEQFTSLNEVYIKAGKGFVLVFSLTQEASLKEVDNLRKQIYRIKGGEQGSIPIVVVGTKLDLMNEREVHRNTIQTLAMRWNLPFYETSSKKNWHISEVFEDLVRRMRKRYPPEQAPARKRRSYCTIM</sequence>
<dbReference type="PANTHER" id="PTHR24070">
    <property type="entry name" value="RAS, DI-RAS, AND RHEB FAMILY MEMBERS OF SMALL GTPASE SUPERFAMILY"/>
    <property type="match status" value="1"/>
</dbReference>
<dbReference type="InterPro" id="IPR027417">
    <property type="entry name" value="P-loop_NTPase"/>
</dbReference>
<evidence type="ECO:0000313" key="7">
    <source>
        <dbReference type="EMBL" id="KAF9067203.1"/>
    </source>
</evidence>
<evidence type="ECO:0000256" key="3">
    <source>
        <dbReference type="ARBA" id="ARBA00022741"/>
    </source>
</evidence>
<organism evidence="7 8">
    <name type="scientific">Rhodocollybia butyracea</name>
    <dbReference type="NCBI Taxonomy" id="206335"/>
    <lineage>
        <taxon>Eukaryota</taxon>
        <taxon>Fungi</taxon>
        <taxon>Dikarya</taxon>
        <taxon>Basidiomycota</taxon>
        <taxon>Agaricomycotina</taxon>
        <taxon>Agaricomycetes</taxon>
        <taxon>Agaricomycetidae</taxon>
        <taxon>Agaricales</taxon>
        <taxon>Marasmiineae</taxon>
        <taxon>Omphalotaceae</taxon>
        <taxon>Rhodocollybia</taxon>
    </lineage>
</organism>
<dbReference type="AlphaFoldDB" id="A0A9P5U6U3"/>
<dbReference type="Gene3D" id="3.40.50.300">
    <property type="entry name" value="P-loop containing nucleotide triphosphate hydrolases"/>
    <property type="match status" value="1"/>
</dbReference>
<keyword evidence="6" id="KW-0472">Membrane</keyword>
<dbReference type="SMART" id="SM00173">
    <property type="entry name" value="RAS"/>
    <property type="match status" value="1"/>
</dbReference>
<comment type="caution">
    <text evidence="7">The sequence shown here is derived from an EMBL/GenBank/DDBJ whole genome shotgun (WGS) entry which is preliminary data.</text>
</comment>
<dbReference type="PROSITE" id="PS51419">
    <property type="entry name" value="RAB"/>
    <property type="match status" value="1"/>
</dbReference>
<keyword evidence="8" id="KW-1185">Reference proteome</keyword>
<reference evidence="7" key="1">
    <citation type="submission" date="2020-11" db="EMBL/GenBank/DDBJ databases">
        <authorList>
            <consortium name="DOE Joint Genome Institute"/>
            <person name="Ahrendt S."/>
            <person name="Riley R."/>
            <person name="Andreopoulos W."/>
            <person name="Labutti K."/>
            <person name="Pangilinan J."/>
            <person name="Ruiz-Duenas F.J."/>
            <person name="Barrasa J.M."/>
            <person name="Sanchez-Garcia M."/>
            <person name="Camarero S."/>
            <person name="Miyauchi S."/>
            <person name="Serrano A."/>
            <person name="Linde D."/>
            <person name="Babiker R."/>
            <person name="Drula E."/>
            <person name="Ayuso-Fernandez I."/>
            <person name="Pacheco R."/>
            <person name="Padilla G."/>
            <person name="Ferreira P."/>
            <person name="Barriuso J."/>
            <person name="Kellner H."/>
            <person name="Castanera R."/>
            <person name="Alfaro M."/>
            <person name="Ramirez L."/>
            <person name="Pisabarro A.G."/>
            <person name="Kuo A."/>
            <person name="Tritt A."/>
            <person name="Lipzen A."/>
            <person name="He G."/>
            <person name="Yan M."/>
            <person name="Ng V."/>
            <person name="Cullen D."/>
            <person name="Martin F."/>
            <person name="Rosso M.-N."/>
            <person name="Henrissat B."/>
            <person name="Hibbett D."/>
            <person name="Martinez A.T."/>
            <person name="Grigoriev I.V."/>
        </authorList>
    </citation>
    <scope>NUCLEOTIDE SEQUENCE</scope>
    <source>
        <strain evidence="7">AH 40177</strain>
    </source>
</reference>
<dbReference type="CDD" id="cd00876">
    <property type="entry name" value="Ras"/>
    <property type="match status" value="1"/>
</dbReference>
<dbReference type="GO" id="GO:0003924">
    <property type="term" value="F:GTPase activity"/>
    <property type="evidence" value="ECO:0007669"/>
    <property type="project" value="InterPro"/>
</dbReference>
<dbReference type="GO" id="GO:0007165">
    <property type="term" value="P:signal transduction"/>
    <property type="evidence" value="ECO:0007669"/>
    <property type="project" value="InterPro"/>
</dbReference>
<keyword evidence="3" id="KW-0547">Nucleotide-binding</keyword>
<dbReference type="InterPro" id="IPR005225">
    <property type="entry name" value="Small_GTP-bd"/>
</dbReference>
<dbReference type="PRINTS" id="PR00449">
    <property type="entry name" value="RASTRNSFRMNG"/>
</dbReference>
<dbReference type="NCBIfam" id="TIGR00231">
    <property type="entry name" value="small_GTP"/>
    <property type="match status" value="1"/>
</dbReference>
<dbReference type="SUPFAM" id="SSF52540">
    <property type="entry name" value="P-loop containing nucleoside triphosphate hydrolases"/>
    <property type="match status" value="1"/>
</dbReference>
<accession>A0A9P5U6U3</accession>
<dbReference type="Proteomes" id="UP000772434">
    <property type="component" value="Unassembled WGS sequence"/>
</dbReference>
<dbReference type="SMART" id="SM00174">
    <property type="entry name" value="RHO"/>
    <property type="match status" value="1"/>
</dbReference>
<dbReference type="InterPro" id="IPR001806">
    <property type="entry name" value="Small_GTPase"/>
</dbReference>
<evidence type="ECO:0000256" key="5">
    <source>
        <dbReference type="ARBA" id="ARBA00023134"/>
    </source>
</evidence>
<keyword evidence="4" id="KW-0378">Hydrolase</keyword>
<dbReference type="GO" id="GO:0005525">
    <property type="term" value="F:GTP binding"/>
    <property type="evidence" value="ECO:0007669"/>
    <property type="project" value="UniProtKB-KW"/>
</dbReference>
<name>A0A9P5U6U3_9AGAR</name>
<dbReference type="SMART" id="SM00175">
    <property type="entry name" value="RAB"/>
    <property type="match status" value="1"/>
</dbReference>
<proteinExistence type="predicted"/>
<protein>
    <submittedName>
        <fullName evidence="7">Rap 1A</fullName>
    </submittedName>
</protein>
<dbReference type="GO" id="GO:0005886">
    <property type="term" value="C:plasma membrane"/>
    <property type="evidence" value="ECO:0007669"/>
    <property type="project" value="UniProtKB-SubCell"/>
</dbReference>
<comment type="subcellular location">
    <subcellularLocation>
        <location evidence="1">Cell membrane</location>
        <topology evidence="1">Lipid-anchor</topology>
        <orientation evidence="1">Cytoplasmic side</orientation>
    </subcellularLocation>
</comment>
<dbReference type="InterPro" id="IPR020849">
    <property type="entry name" value="Small_GTPase_Ras-type"/>
</dbReference>
<gene>
    <name evidence="7" type="ORF">BDP27DRAFT_1329139</name>
</gene>
<evidence type="ECO:0000256" key="1">
    <source>
        <dbReference type="ARBA" id="ARBA00004342"/>
    </source>
</evidence>
<dbReference type="EMBL" id="JADNRY010000076">
    <property type="protein sequence ID" value="KAF9067203.1"/>
    <property type="molecule type" value="Genomic_DNA"/>
</dbReference>